<comment type="catalytic activity">
    <reaction evidence="5">
        <text>a 5'-end (N(2),N(7)-dimethyl 5'-triphosphoguanosine)-ribonucleoside in snRNA + S-adenosyl-L-methionine = a 5'-end (N(2),N(2),N(7)-trimethyl 5'-triphosphoguanosine)-ribonucleoside in snRNA + S-adenosyl-L-homocysteine + H(+)</text>
        <dbReference type="Rhea" id="RHEA:78479"/>
        <dbReference type="Rhea" id="RHEA-COMP:19087"/>
        <dbReference type="Rhea" id="RHEA-COMP:19089"/>
        <dbReference type="ChEBI" id="CHEBI:15378"/>
        <dbReference type="ChEBI" id="CHEBI:57856"/>
        <dbReference type="ChEBI" id="CHEBI:59789"/>
        <dbReference type="ChEBI" id="CHEBI:167623"/>
        <dbReference type="ChEBI" id="CHEBI:172880"/>
    </reaction>
    <physiologicalReaction direction="left-to-right" evidence="5">
        <dbReference type="Rhea" id="RHEA:78480"/>
    </physiologicalReaction>
</comment>
<evidence type="ECO:0000256" key="3">
    <source>
        <dbReference type="ARBA" id="ARBA00047418"/>
    </source>
</evidence>
<dbReference type="GO" id="GO:0005634">
    <property type="term" value="C:nucleus"/>
    <property type="evidence" value="ECO:0007669"/>
    <property type="project" value="TreeGrafter"/>
</dbReference>
<dbReference type="AlphaFoldDB" id="A0A9D4CPN3"/>
<dbReference type="Gene3D" id="3.40.50.150">
    <property type="entry name" value="Vaccinia Virus protein VP39"/>
    <property type="match status" value="1"/>
</dbReference>
<dbReference type="InterPro" id="IPR029063">
    <property type="entry name" value="SAM-dependent_MTases_sf"/>
</dbReference>
<dbReference type="Proteomes" id="UP000828390">
    <property type="component" value="Unassembled WGS sequence"/>
</dbReference>
<dbReference type="InterPro" id="IPR019012">
    <property type="entry name" value="RNA_cap_Gua-N2-MeTrfase"/>
</dbReference>
<evidence type="ECO:0000256" key="4">
    <source>
        <dbReference type="ARBA" id="ARBA00048740"/>
    </source>
</evidence>
<organism evidence="8 9">
    <name type="scientific">Dreissena polymorpha</name>
    <name type="common">Zebra mussel</name>
    <name type="synonym">Mytilus polymorpha</name>
    <dbReference type="NCBI Taxonomy" id="45954"/>
    <lineage>
        <taxon>Eukaryota</taxon>
        <taxon>Metazoa</taxon>
        <taxon>Spiralia</taxon>
        <taxon>Lophotrochozoa</taxon>
        <taxon>Mollusca</taxon>
        <taxon>Bivalvia</taxon>
        <taxon>Autobranchia</taxon>
        <taxon>Heteroconchia</taxon>
        <taxon>Euheterodonta</taxon>
        <taxon>Imparidentia</taxon>
        <taxon>Neoheterodontei</taxon>
        <taxon>Myida</taxon>
        <taxon>Dreissenoidea</taxon>
        <taxon>Dreissenidae</taxon>
        <taxon>Dreissena</taxon>
    </lineage>
</organism>
<comment type="catalytic activity">
    <reaction evidence="6">
        <text>a 5'-end (N(7)-methyl 5'-triphosphoguanosine)-ribonucleoside in snRNA + S-adenosyl-L-methionine = a 5'-end (N(2),N(7)-dimethyl 5'-triphosphoguanosine)-ribonucleoside in snRNA + S-adenosyl-L-homocysteine + H(+)</text>
        <dbReference type="Rhea" id="RHEA:78471"/>
        <dbReference type="Rhea" id="RHEA-COMP:19085"/>
        <dbReference type="Rhea" id="RHEA-COMP:19087"/>
        <dbReference type="ChEBI" id="CHEBI:15378"/>
        <dbReference type="ChEBI" id="CHEBI:57856"/>
        <dbReference type="ChEBI" id="CHEBI:59789"/>
        <dbReference type="ChEBI" id="CHEBI:156461"/>
        <dbReference type="ChEBI" id="CHEBI:172880"/>
    </reaction>
    <physiologicalReaction direction="left-to-right" evidence="6">
        <dbReference type="Rhea" id="RHEA:78472"/>
    </physiologicalReaction>
</comment>
<dbReference type="GO" id="GO:0071164">
    <property type="term" value="F:RNA cap trimethylguanosine synthase activity"/>
    <property type="evidence" value="ECO:0007669"/>
    <property type="project" value="TreeGrafter"/>
</dbReference>
<reference evidence="8" key="1">
    <citation type="journal article" date="2019" name="bioRxiv">
        <title>The Genome of the Zebra Mussel, Dreissena polymorpha: A Resource for Invasive Species Research.</title>
        <authorList>
            <person name="McCartney M.A."/>
            <person name="Auch B."/>
            <person name="Kono T."/>
            <person name="Mallez S."/>
            <person name="Zhang Y."/>
            <person name="Obille A."/>
            <person name="Becker A."/>
            <person name="Abrahante J.E."/>
            <person name="Garbe J."/>
            <person name="Badalamenti J.P."/>
            <person name="Herman A."/>
            <person name="Mangelson H."/>
            <person name="Liachko I."/>
            <person name="Sullivan S."/>
            <person name="Sone E.D."/>
            <person name="Koren S."/>
            <person name="Silverstein K.A.T."/>
            <person name="Beckman K.B."/>
            <person name="Gohl D.M."/>
        </authorList>
    </citation>
    <scope>NUCLEOTIDE SEQUENCE</scope>
    <source>
        <strain evidence="8">Duluth1</strain>
        <tissue evidence="8">Whole animal</tissue>
    </source>
</reference>
<evidence type="ECO:0000256" key="7">
    <source>
        <dbReference type="ARBA" id="ARBA00049790"/>
    </source>
</evidence>
<comment type="similarity">
    <text evidence="2">Belongs to the methyltransferase superfamily. Trimethylguanosine synthase family.</text>
</comment>
<evidence type="ECO:0000313" key="9">
    <source>
        <dbReference type="Proteomes" id="UP000828390"/>
    </source>
</evidence>
<reference evidence="8" key="2">
    <citation type="submission" date="2020-11" db="EMBL/GenBank/DDBJ databases">
        <authorList>
            <person name="McCartney M.A."/>
            <person name="Auch B."/>
            <person name="Kono T."/>
            <person name="Mallez S."/>
            <person name="Becker A."/>
            <person name="Gohl D.M."/>
            <person name="Silverstein K.A.T."/>
            <person name="Koren S."/>
            <person name="Bechman K.B."/>
            <person name="Herman A."/>
            <person name="Abrahante J.E."/>
            <person name="Garbe J."/>
        </authorList>
    </citation>
    <scope>NUCLEOTIDE SEQUENCE</scope>
    <source>
        <strain evidence="8">Duluth1</strain>
        <tissue evidence="8">Whole animal</tissue>
    </source>
</reference>
<comment type="catalytic activity">
    <reaction evidence="4">
        <text>a 5'-end (N(7)-methyl 5'-triphosphoguanosine)-ribonucleoside in snoRNA + S-adenosyl-L-methionine = a 5'-end (N(2),N(7)-dimethyl 5'-triphosphoguanosine)-ribonucleoside in snoRNA + S-adenosyl-L-homocysteine + H(+)</text>
        <dbReference type="Rhea" id="RHEA:78475"/>
        <dbReference type="Rhea" id="RHEA-COMP:19086"/>
        <dbReference type="Rhea" id="RHEA-COMP:19088"/>
        <dbReference type="ChEBI" id="CHEBI:15378"/>
        <dbReference type="ChEBI" id="CHEBI:57856"/>
        <dbReference type="ChEBI" id="CHEBI:59789"/>
        <dbReference type="ChEBI" id="CHEBI:156461"/>
        <dbReference type="ChEBI" id="CHEBI:172880"/>
    </reaction>
    <physiologicalReaction direction="left-to-right" evidence="4">
        <dbReference type="Rhea" id="RHEA:78476"/>
    </physiologicalReaction>
</comment>
<dbReference type="EMBL" id="JAIWYP010000012">
    <property type="protein sequence ID" value="KAH3729300.1"/>
    <property type="molecule type" value="Genomic_DNA"/>
</dbReference>
<evidence type="ECO:0000313" key="8">
    <source>
        <dbReference type="EMBL" id="KAH3729300.1"/>
    </source>
</evidence>
<evidence type="ECO:0000256" key="5">
    <source>
        <dbReference type="ARBA" id="ARBA00048763"/>
    </source>
</evidence>
<keyword evidence="9" id="KW-1185">Reference proteome</keyword>
<name>A0A9D4CPN3_DREPO</name>
<accession>A0A9D4CPN3</accession>
<proteinExistence type="inferred from homology"/>
<evidence type="ECO:0000256" key="2">
    <source>
        <dbReference type="ARBA" id="ARBA00025783"/>
    </source>
</evidence>
<evidence type="ECO:0000256" key="6">
    <source>
        <dbReference type="ARBA" id="ARBA00049075"/>
    </source>
</evidence>
<comment type="caution">
    <text evidence="8">The sequence shown here is derived from an EMBL/GenBank/DDBJ whole genome shotgun (WGS) entry which is preliminary data.</text>
</comment>
<dbReference type="PANTHER" id="PTHR14741:SF32">
    <property type="entry name" value="TRIMETHYLGUANOSINE SYNTHASE"/>
    <property type="match status" value="1"/>
</dbReference>
<comment type="catalytic activity">
    <reaction evidence="3">
        <text>a 5'-end (N(2),N(7)-dimethyl 5'-triphosphoguanosine)-ribonucleoside in snoRNA + S-adenosyl-L-methionine = a 5'-end (N(2),N(2),N(7)-trimethyl 5'-triphosphoguanosine)-ribonucleoside in snoRNA + S-adenosyl-L-homocysteine + H(+)</text>
        <dbReference type="Rhea" id="RHEA:78507"/>
        <dbReference type="Rhea" id="RHEA-COMP:19088"/>
        <dbReference type="Rhea" id="RHEA-COMP:19090"/>
        <dbReference type="ChEBI" id="CHEBI:15378"/>
        <dbReference type="ChEBI" id="CHEBI:57856"/>
        <dbReference type="ChEBI" id="CHEBI:59789"/>
        <dbReference type="ChEBI" id="CHEBI:167623"/>
        <dbReference type="ChEBI" id="CHEBI:172880"/>
    </reaction>
    <physiologicalReaction direction="left-to-right" evidence="3">
        <dbReference type="Rhea" id="RHEA:78508"/>
    </physiologicalReaction>
</comment>
<sequence length="90" mass="9872">MRVSQQISQNIALFVPRNTNINQLTSLAGPGGKMEMEQNFLNKKLKTITAYYGELVLDGEEEEAKVGAEVEEVEAEIADVDVEVAKDGES</sequence>
<evidence type="ECO:0000256" key="1">
    <source>
        <dbReference type="ARBA" id="ARBA00018517"/>
    </source>
</evidence>
<dbReference type="PANTHER" id="PTHR14741">
    <property type="entry name" value="S-ADENOSYLMETHIONINE-DEPENDENT METHYLTRANSFERASE RELATED"/>
    <property type="match status" value="1"/>
</dbReference>
<gene>
    <name evidence="8" type="ORF">DPMN_055268</name>
</gene>
<dbReference type="Pfam" id="PF09445">
    <property type="entry name" value="Methyltransf_15"/>
    <property type="match status" value="1"/>
</dbReference>
<protein>
    <recommendedName>
        <fullName evidence="1">Trimethylguanosine synthase</fullName>
    </recommendedName>
    <alternativeName>
        <fullName evidence="7">Cap-specific guanine-N(2) methyltransferase</fullName>
    </alternativeName>
</protein>